<sequence length="71" mass="7717">MSENFPTSPTNFAQDFGARVRITKSGNHCGDSGKICGISSENETVYGYAVKLDGAERLVMFEPDDLEILEG</sequence>
<dbReference type="STRING" id="571915.CMUST_12265"/>
<dbReference type="RefSeq" id="WP_047262731.1">
    <property type="nucleotide sequence ID" value="NZ_CP011542.1"/>
</dbReference>
<gene>
    <name evidence="1" type="ORF">CMUST_12265</name>
</gene>
<organism evidence="1 2">
    <name type="scientific">Corynebacterium mustelae</name>
    <dbReference type="NCBI Taxonomy" id="571915"/>
    <lineage>
        <taxon>Bacteria</taxon>
        <taxon>Bacillati</taxon>
        <taxon>Actinomycetota</taxon>
        <taxon>Actinomycetes</taxon>
        <taxon>Mycobacteriales</taxon>
        <taxon>Corynebacteriaceae</taxon>
        <taxon>Corynebacterium</taxon>
    </lineage>
</organism>
<keyword evidence="2" id="KW-1185">Reference proteome</keyword>
<proteinExistence type="predicted"/>
<dbReference type="KEGG" id="cmv:CMUST_12265"/>
<dbReference type="EMBL" id="CP011542">
    <property type="protein sequence ID" value="AKK06761.1"/>
    <property type="molecule type" value="Genomic_DNA"/>
</dbReference>
<dbReference type="OrthoDB" id="4241081at2"/>
<name>A0A0G3H032_9CORY</name>
<reference evidence="2" key="2">
    <citation type="submission" date="2015-05" db="EMBL/GenBank/DDBJ databases">
        <title>Complete genome sequence of Corynebacterium mustelae DSM 45274, isolated from various tissues of a male ferret with lethal sepsis.</title>
        <authorList>
            <person name="Ruckert C."/>
            <person name="Albersmeier A."/>
            <person name="Winkler A."/>
            <person name="Tauch A."/>
        </authorList>
    </citation>
    <scope>NUCLEOTIDE SEQUENCE [LARGE SCALE GENOMIC DNA]</scope>
    <source>
        <strain evidence="2">DSM 45274</strain>
    </source>
</reference>
<reference evidence="1 2" key="1">
    <citation type="journal article" date="2015" name="Genome Announc.">
        <title>Complete Genome Sequence of the Type Strain Corynebacterium mustelae DSM 45274, Isolated from Various Tissues of a Male Ferret with Lethal Sepsis.</title>
        <authorList>
            <person name="Ruckert C."/>
            <person name="Eimer J."/>
            <person name="Winkler A."/>
            <person name="Tauch A."/>
        </authorList>
    </citation>
    <scope>NUCLEOTIDE SEQUENCE [LARGE SCALE GENOMIC DNA]</scope>
    <source>
        <strain evidence="1 2">DSM 45274</strain>
    </source>
</reference>
<accession>A0A0G3H032</accession>
<evidence type="ECO:0000313" key="1">
    <source>
        <dbReference type="EMBL" id="AKK06761.1"/>
    </source>
</evidence>
<dbReference type="Proteomes" id="UP000035199">
    <property type="component" value="Chromosome"/>
</dbReference>
<evidence type="ECO:0000313" key="2">
    <source>
        <dbReference type="Proteomes" id="UP000035199"/>
    </source>
</evidence>
<dbReference type="AlphaFoldDB" id="A0A0G3H032"/>
<protein>
    <submittedName>
        <fullName evidence="1">Immunity protein 17</fullName>
    </submittedName>
</protein>
<dbReference type="PATRIC" id="fig|571915.4.peg.2617"/>